<dbReference type="STRING" id="1798382.A3D77_06570"/>
<dbReference type="EMBL" id="MFJL01000024">
    <property type="protein sequence ID" value="OGG15484.1"/>
    <property type="molecule type" value="Genomic_DNA"/>
</dbReference>
<dbReference type="AlphaFoldDB" id="A0A1F5ZT10"/>
<dbReference type="InterPro" id="IPR011335">
    <property type="entry name" value="Restrct_endonuc-II-like"/>
</dbReference>
<dbReference type="PANTHER" id="PTHR34039">
    <property type="entry name" value="UPF0102 PROTEIN YRAN"/>
    <property type="match status" value="1"/>
</dbReference>
<dbReference type="Gene3D" id="3.40.1350.10">
    <property type="match status" value="1"/>
</dbReference>
<dbReference type="GO" id="GO:0003676">
    <property type="term" value="F:nucleic acid binding"/>
    <property type="evidence" value="ECO:0007669"/>
    <property type="project" value="InterPro"/>
</dbReference>
<dbReference type="HAMAP" id="MF_00048">
    <property type="entry name" value="UPF0102"/>
    <property type="match status" value="1"/>
</dbReference>
<comment type="similarity">
    <text evidence="1 2">Belongs to the UPF0102 family.</text>
</comment>
<dbReference type="CDD" id="cd20736">
    <property type="entry name" value="PoNe_Nuclease"/>
    <property type="match status" value="1"/>
</dbReference>
<dbReference type="Proteomes" id="UP000176923">
    <property type="component" value="Unassembled WGS sequence"/>
</dbReference>
<dbReference type="InterPro" id="IPR003509">
    <property type="entry name" value="UPF0102_YraN-like"/>
</dbReference>
<comment type="caution">
    <text evidence="3">The sequence shown here is derived from an EMBL/GenBank/DDBJ whole genome shotgun (WGS) entry which is preliminary data.</text>
</comment>
<sequence>MNSPLLPHNLNLGSIGEEIASSYLQKKGFHIIDKNFRIRGGEIDLIGIWGKILIFIEVKTRIGDTFGPPEEAIDKRKLYHVTKSAEYYKLLHPHLPDTMRIDAVCISLKNDLTLEYINHYENVTG</sequence>
<evidence type="ECO:0000313" key="3">
    <source>
        <dbReference type="EMBL" id="OGG15484.1"/>
    </source>
</evidence>
<name>A0A1F5ZT10_9BACT</name>
<dbReference type="InterPro" id="IPR011856">
    <property type="entry name" value="tRNA_endonuc-like_dom_sf"/>
</dbReference>
<protein>
    <recommendedName>
        <fullName evidence="2">UPF0102 protein A3D77_06570</fullName>
    </recommendedName>
</protein>
<gene>
    <name evidence="3" type="ORF">A3D77_06570</name>
</gene>
<evidence type="ECO:0000256" key="1">
    <source>
        <dbReference type="ARBA" id="ARBA00006738"/>
    </source>
</evidence>
<proteinExistence type="inferred from homology"/>
<dbReference type="PANTHER" id="PTHR34039:SF1">
    <property type="entry name" value="UPF0102 PROTEIN YRAN"/>
    <property type="match status" value="1"/>
</dbReference>
<accession>A0A1F5ZT10</accession>
<evidence type="ECO:0000256" key="2">
    <source>
        <dbReference type="HAMAP-Rule" id="MF_00048"/>
    </source>
</evidence>
<evidence type="ECO:0000313" key="4">
    <source>
        <dbReference type="Proteomes" id="UP000176923"/>
    </source>
</evidence>
<organism evidence="3 4">
    <name type="scientific">Candidatus Gottesmanbacteria bacterium RIFCSPHIGHO2_02_FULL_39_11</name>
    <dbReference type="NCBI Taxonomy" id="1798382"/>
    <lineage>
        <taxon>Bacteria</taxon>
        <taxon>Candidatus Gottesmaniibacteriota</taxon>
    </lineage>
</organism>
<dbReference type="Pfam" id="PF02021">
    <property type="entry name" value="UPF0102"/>
    <property type="match status" value="1"/>
</dbReference>
<dbReference type="SUPFAM" id="SSF52980">
    <property type="entry name" value="Restriction endonuclease-like"/>
    <property type="match status" value="1"/>
</dbReference>
<reference evidence="3 4" key="1">
    <citation type="journal article" date="2016" name="Nat. Commun.">
        <title>Thousands of microbial genomes shed light on interconnected biogeochemical processes in an aquifer system.</title>
        <authorList>
            <person name="Anantharaman K."/>
            <person name="Brown C.T."/>
            <person name="Hug L.A."/>
            <person name="Sharon I."/>
            <person name="Castelle C.J."/>
            <person name="Probst A.J."/>
            <person name="Thomas B.C."/>
            <person name="Singh A."/>
            <person name="Wilkins M.J."/>
            <person name="Karaoz U."/>
            <person name="Brodie E.L."/>
            <person name="Williams K.H."/>
            <person name="Hubbard S.S."/>
            <person name="Banfield J.F."/>
        </authorList>
    </citation>
    <scope>NUCLEOTIDE SEQUENCE [LARGE SCALE GENOMIC DNA]</scope>
</reference>